<dbReference type="GO" id="GO:0006950">
    <property type="term" value="P:response to stress"/>
    <property type="evidence" value="ECO:0007669"/>
    <property type="project" value="UniProtKB-ARBA"/>
</dbReference>
<dbReference type="GO" id="GO:0046052">
    <property type="term" value="P:UTP catabolic process"/>
    <property type="evidence" value="ECO:0007669"/>
    <property type="project" value="TreeGrafter"/>
</dbReference>
<dbReference type="Pfam" id="PF03819">
    <property type="entry name" value="MazG"/>
    <property type="match status" value="1"/>
</dbReference>
<proteinExistence type="predicted"/>
<dbReference type="InterPro" id="IPR011551">
    <property type="entry name" value="NTP_PyrPHydrolase_MazG"/>
</dbReference>
<dbReference type="EMBL" id="CAEZST010000005">
    <property type="protein sequence ID" value="CAB4543168.1"/>
    <property type="molecule type" value="Genomic_DNA"/>
</dbReference>
<dbReference type="PANTHER" id="PTHR30522:SF0">
    <property type="entry name" value="NUCLEOSIDE TRIPHOSPHATE PYROPHOSPHOHYDROLASE"/>
    <property type="match status" value="1"/>
</dbReference>
<dbReference type="PANTHER" id="PTHR30522">
    <property type="entry name" value="NUCLEOSIDE TRIPHOSPHATE PYROPHOSPHOHYDROLASE"/>
    <property type="match status" value="1"/>
</dbReference>
<dbReference type="GO" id="GO:0046076">
    <property type="term" value="P:dTTP catabolic process"/>
    <property type="evidence" value="ECO:0007669"/>
    <property type="project" value="TreeGrafter"/>
</dbReference>
<reference evidence="2" key="1">
    <citation type="submission" date="2020-05" db="EMBL/GenBank/DDBJ databases">
        <authorList>
            <person name="Chiriac C."/>
            <person name="Salcher M."/>
            <person name="Ghai R."/>
            <person name="Kavagutti S V."/>
        </authorList>
    </citation>
    <scope>NUCLEOTIDE SEQUENCE</scope>
</reference>
<name>A0A6J6BYJ6_9ZZZZ</name>
<dbReference type="GO" id="GO:0047429">
    <property type="term" value="F:nucleoside triphosphate diphosphatase activity"/>
    <property type="evidence" value="ECO:0007669"/>
    <property type="project" value="TreeGrafter"/>
</dbReference>
<sequence length="233" mass="25595">MNKLESLIQTAHQLRAPGGCPWDAEQTHESLVQYLLEETYELIEAIESGNRDEVLEELGDVLYQVVFHSDLASTGTLGDPFDIEDVASFMEQKMRSRHPHVFGSDEELAKYRAETGDQVMQNWDAHKKKEKPGRTSILDGVPKELPALARANKIIGKAEKAGILSPLSAPAVPISDEQDLGRLLLAVVSSARALNLDPERALRDAARTLEIEIREAEMAAATDAGVIGRVSED</sequence>
<evidence type="ECO:0000259" key="1">
    <source>
        <dbReference type="Pfam" id="PF03819"/>
    </source>
</evidence>
<evidence type="ECO:0000313" key="2">
    <source>
        <dbReference type="EMBL" id="CAB4543168.1"/>
    </source>
</evidence>
<evidence type="ECO:0000313" key="3">
    <source>
        <dbReference type="EMBL" id="CAB4561902.1"/>
    </source>
</evidence>
<dbReference type="InterPro" id="IPR004518">
    <property type="entry name" value="MazG-like_dom"/>
</dbReference>
<protein>
    <submittedName>
        <fullName evidence="2">Unannotated protein</fullName>
    </submittedName>
</protein>
<dbReference type="GO" id="GO:0046047">
    <property type="term" value="P:TTP catabolic process"/>
    <property type="evidence" value="ECO:0007669"/>
    <property type="project" value="TreeGrafter"/>
</dbReference>
<gene>
    <name evidence="2" type="ORF">UFOPK1503_00399</name>
    <name evidence="3" type="ORF">UFOPK1693_00083</name>
</gene>
<feature type="domain" description="NTP pyrophosphohydrolase MazG-like" evidence="1">
    <location>
        <begin position="26"/>
        <end position="102"/>
    </location>
</feature>
<dbReference type="Gene3D" id="1.10.287.1080">
    <property type="entry name" value="MazG-like"/>
    <property type="match status" value="1"/>
</dbReference>
<dbReference type="SUPFAM" id="SSF101386">
    <property type="entry name" value="all-alpha NTP pyrophosphatases"/>
    <property type="match status" value="1"/>
</dbReference>
<organism evidence="2">
    <name type="scientific">freshwater metagenome</name>
    <dbReference type="NCBI Taxonomy" id="449393"/>
    <lineage>
        <taxon>unclassified sequences</taxon>
        <taxon>metagenomes</taxon>
        <taxon>ecological metagenomes</taxon>
    </lineage>
</organism>
<accession>A0A6J6BYJ6</accession>
<dbReference type="FunFam" id="1.10.287.1080:FF:000001">
    <property type="entry name" value="Nucleoside triphosphate pyrophosphohydrolase"/>
    <property type="match status" value="1"/>
</dbReference>
<dbReference type="GO" id="GO:0046061">
    <property type="term" value="P:dATP catabolic process"/>
    <property type="evidence" value="ECO:0007669"/>
    <property type="project" value="TreeGrafter"/>
</dbReference>
<dbReference type="InterPro" id="IPR048015">
    <property type="entry name" value="NTP-PPase_MazG-like_N"/>
</dbReference>
<dbReference type="GO" id="GO:0006203">
    <property type="term" value="P:dGTP catabolic process"/>
    <property type="evidence" value="ECO:0007669"/>
    <property type="project" value="TreeGrafter"/>
</dbReference>
<dbReference type="AlphaFoldDB" id="A0A6J6BYJ6"/>
<dbReference type="CDD" id="cd11528">
    <property type="entry name" value="NTP-PPase_MazG_Nterm"/>
    <property type="match status" value="1"/>
</dbReference>
<dbReference type="EMBL" id="CAEZTO010000001">
    <property type="protein sequence ID" value="CAB4561902.1"/>
    <property type="molecule type" value="Genomic_DNA"/>
</dbReference>
<dbReference type="GO" id="GO:0046081">
    <property type="term" value="P:dUTP catabolic process"/>
    <property type="evidence" value="ECO:0007669"/>
    <property type="project" value="TreeGrafter"/>
</dbReference>